<proteinExistence type="predicted"/>
<name>A0A7J9GMI2_9ROSI</name>
<dbReference type="EMBL" id="JABFAD010000005">
    <property type="protein sequence ID" value="MBA0798294.1"/>
    <property type="molecule type" value="Genomic_DNA"/>
</dbReference>
<sequence>MWQRRYDYLPMREPFLIPNLATSLDYMDWFRHNGKSYLLSTVEISRKHHRNRPRRGPINPRLVEHAKGDQYLLQVHTRTRLSCNLPVNTIRGHKDSGLSVMLKQGASMSQHSEKVPKKSSLPSMSQHKQRVSQHRHDVGN</sequence>
<organism evidence="2 3">
    <name type="scientific">Gossypium harknessii</name>
    <dbReference type="NCBI Taxonomy" id="34285"/>
    <lineage>
        <taxon>Eukaryota</taxon>
        <taxon>Viridiplantae</taxon>
        <taxon>Streptophyta</taxon>
        <taxon>Embryophyta</taxon>
        <taxon>Tracheophyta</taxon>
        <taxon>Spermatophyta</taxon>
        <taxon>Magnoliopsida</taxon>
        <taxon>eudicotyledons</taxon>
        <taxon>Gunneridae</taxon>
        <taxon>Pentapetalae</taxon>
        <taxon>rosids</taxon>
        <taxon>malvids</taxon>
        <taxon>Malvales</taxon>
        <taxon>Malvaceae</taxon>
        <taxon>Malvoideae</taxon>
        <taxon>Gossypium</taxon>
    </lineage>
</organism>
<protein>
    <submittedName>
        <fullName evidence="2">Uncharacterized protein</fullName>
    </submittedName>
</protein>
<comment type="caution">
    <text evidence="2">The sequence shown here is derived from an EMBL/GenBank/DDBJ whole genome shotgun (WGS) entry which is preliminary data.</text>
</comment>
<gene>
    <name evidence="2" type="ORF">Gohar_008899</name>
</gene>
<evidence type="ECO:0000256" key="1">
    <source>
        <dbReference type="SAM" id="MobiDB-lite"/>
    </source>
</evidence>
<accession>A0A7J9GMI2</accession>
<evidence type="ECO:0000313" key="3">
    <source>
        <dbReference type="Proteomes" id="UP000593560"/>
    </source>
</evidence>
<evidence type="ECO:0000313" key="2">
    <source>
        <dbReference type="EMBL" id="MBA0798294.1"/>
    </source>
</evidence>
<dbReference type="AlphaFoldDB" id="A0A7J9GMI2"/>
<dbReference type="Proteomes" id="UP000593560">
    <property type="component" value="Unassembled WGS sequence"/>
</dbReference>
<keyword evidence="3" id="KW-1185">Reference proteome</keyword>
<feature type="region of interest" description="Disordered" evidence="1">
    <location>
        <begin position="94"/>
        <end position="140"/>
    </location>
</feature>
<reference evidence="2 3" key="1">
    <citation type="journal article" date="2019" name="Genome Biol. Evol.">
        <title>Insights into the evolution of the New World diploid cottons (Gossypium, subgenus Houzingenia) based on genome sequencing.</title>
        <authorList>
            <person name="Grover C.E."/>
            <person name="Arick M.A. 2nd"/>
            <person name="Thrash A."/>
            <person name="Conover J.L."/>
            <person name="Sanders W.S."/>
            <person name="Peterson D.G."/>
            <person name="Frelichowski J.E."/>
            <person name="Scheffler J.A."/>
            <person name="Scheffler B.E."/>
            <person name="Wendel J.F."/>
        </authorList>
    </citation>
    <scope>NUCLEOTIDE SEQUENCE [LARGE SCALE GENOMIC DNA]</scope>
    <source>
        <strain evidence="2">0</strain>
        <tissue evidence="2">Leaf</tissue>
    </source>
</reference>